<dbReference type="GeneID" id="125177908"/>
<dbReference type="GO" id="GO:0005794">
    <property type="term" value="C:Golgi apparatus"/>
    <property type="evidence" value="ECO:0007669"/>
    <property type="project" value="TreeGrafter"/>
</dbReference>
<dbReference type="PANTHER" id="PTHR34009:SF2">
    <property type="entry name" value="PROTEIN STAR"/>
    <property type="match status" value="1"/>
</dbReference>
<dbReference type="GO" id="GO:0031902">
    <property type="term" value="C:late endosome membrane"/>
    <property type="evidence" value="ECO:0007669"/>
    <property type="project" value="TreeGrafter"/>
</dbReference>
<protein>
    <submittedName>
        <fullName evidence="2">Uncharacterized protein LOC125177908</fullName>
    </submittedName>
</protein>
<dbReference type="RefSeq" id="XP_047736496.1">
    <property type="nucleotide sequence ID" value="XM_047880540.1"/>
</dbReference>
<accession>A0A979FIW6</accession>
<dbReference type="AlphaFoldDB" id="A0A979FIW6"/>
<dbReference type="GO" id="GO:0006888">
    <property type="term" value="P:endoplasmic reticulum to Golgi vesicle-mediated transport"/>
    <property type="evidence" value="ECO:0007669"/>
    <property type="project" value="TreeGrafter"/>
</dbReference>
<feature type="non-terminal residue" evidence="2">
    <location>
        <position position="1"/>
    </location>
</feature>
<gene>
    <name evidence="2" type="primary">LOC125177908</name>
</gene>
<dbReference type="InterPro" id="IPR053202">
    <property type="entry name" value="EGF_Rcpt_Signaling_Reg"/>
</dbReference>
<dbReference type="GO" id="GO:0005789">
    <property type="term" value="C:endoplasmic reticulum membrane"/>
    <property type="evidence" value="ECO:0007669"/>
    <property type="project" value="TreeGrafter"/>
</dbReference>
<dbReference type="PANTHER" id="PTHR34009">
    <property type="entry name" value="PROTEIN STAR"/>
    <property type="match status" value="1"/>
</dbReference>
<keyword evidence="1" id="KW-1185">Reference proteome</keyword>
<evidence type="ECO:0000313" key="2">
    <source>
        <dbReference type="RefSeq" id="XP_047736496.1"/>
    </source>
</evidence>
<dbReference type="GO" id="GO:0005886">
    <property type="term" value="C:plasma membrane"/>
    <property type="evidence" value="ECO:0007669"/>
    <property type="project" value="TreeGrafter"/>
</dbReference>
<organism evidence="1 2">
    <name type="scientific">Hyalella azteca</name>
    <name type="common">Amphipod</name>
    <dbReference type="NCBI Taxonomy" id="294128"/>
    <lineage>
        <taxon>Eukaryota</taxon>
        <taxon>Metazoa</taxon>
        <taxon>Ecdysozoa</taxon>
        <taxon>Arthropoda</taxon>
        <taxon>Crustacea</taxon>
        <taxon>Multicrustacea</taxon>
        <taxon>Malacostraca</taxon>
        <taxon>Eumalacostraca</taxon>
        <taxon>Peracarida</taxon>
        <taxon>Amphipoda</taxon>
        <taxon>Senticaudata</taxon>
        <taxon>Talitrida</taxon>
        <taxon>Talitroidea</taxon>
        <taxon>Hyalellidae</taxon>
        <taxon>Hyalella</taxon>
    </lineage>
</organism>
<evidence type="ECO:0000313" key="1">
    <source>
        <dbReference type="Proteomes" id="UP000694843"/>
    </source>
</evidence>
<dbReference type="KEGG" id="hazt:125177908"/>
<sequence length="136" mass="15744">YFVEAGALDGEYLSNTLRLEREQGWTGLLVEPDMDNYKQLLKTNRKAWTSPTCLALKDYPETVVIAKMRNLRPQINWLWRATTYIRTEERDHPQYSEAKSVTQYDTAHCPVRPCAIPVPGAQREPRGLLQLGHRDD</sequence>
<dbReference type="Proteomes" id="UP000694843">
    <property type="component" value="Unplaced"/>
</dbReference>
<reference evidence="2" key="1">
    <citation type="submission" date="2025-08" db="UniProtKB">
        <authorList>
            <consortium name="RefSeq"/>
        </authorList>
    </citation>
    <scope>IDENTIFICATION</scope>
    <source>
        <tissue evidence="2">Whole organism</tissue>
    </source>
</reference>
<dbReference type="OrthoDB" id="2154188at2759"/>
<proteinExistence type="predicted"/>
<dbReference type="GO" id="GO:0016197">
    <property type="term" value="P:endosomal transport"/>
    <property type="evidence" value="ECO:0007669"/>
    <property type="project" value="TreeGrafter"/>
</dbReference>
<name>A0A979FIW6_HYAAZ</name>